<organism evidence="9 10">
    <name type="scientific">Periconia macrospinosa</name>
    <dbReference type="NCBI Taxonomy" id="97972"/>
    <lineage>
        <taxon>Eukaryota</taxon>
        <taxon>Fungi</taxon>
        <taxon>Dikarya</taxon>
        <taxon>Ascomycota</taxon>
        <taxon>Pezizomycotina</taxon>
        <taxon>Dothideomycetes</taxon>
        <taxon>Pleosporomycetidae</taxon>
        <taxon>Pleosporales</taxon>
        <taxon>Massarineae</taxon>
        <taxon>Periconiaceae</taxon>
        <taxon>Periconia</taxon>
    </lineage>
</organism>
<keyword evidence="4 7" id="KW-0472">Membrane</keyword>
<evidence type="ECO:0000256" key="6">
    <source>
        <dbReference type="ARBA" id="ARBA00038359"/>
    </source>
</evidence>
<dbReference type="GO" id="GO:0043386">
    <property type="term" value="P:mycotoxin biosynthetic process"/>
    <property type="evidence" value="ECO:0007669"/>
    <property type="project" value="InterPro"/>
</dbReference>
<name>A0A2V1DX48_9PLEO</name>
<dbReference type="Pfam" id="PF11807">
    <property type="entry name" value="UstYa"/>
    <property type="match status" value="1"/>
</dbReference>
<dbReference type="Proteomes" id="UP000244855">
    <property type="component" value="Unassembled WGS sequence"/>
</dbReference>
<comment type="similarity">
    <text evidence="6">Belongs to the SAT4 family.</text>
</comment>
<feature type="transmembrane region" description="Helical" evidence="7">
    <location>
        <begin position="6"/>
        <end position="29"/>
    </location>
</feature>
<keyword evidence="10" id="KW-1185">Reference proteome</keyword>
<evidence type="ECO:0000313" key="9">
    <source>
        <dbReference type="EMBL" id="PVI01884.1"/>
    </source>
</evidence>
<dbReference type="InterPro" id="IPR021765">
    <property type="entry name" value="UstYa-like"/>
</dbReference>
<evidence type="ECO:0000256" key="5">
    <source>
        <dbReference type="ARBA" id="ARBA00035112"/>
    </source>
</evidence>
<comment type="similarity">
    <text evidence="5">Belongs to the ustYa family.</text>
</comment>
<evidence type="ECO:0000256" key="3">
    <source>
        <dbReference type="ARBA" id="ARBA00022989"/>
    </source>
</evidence>
<dbReference type="PANTHER" id="PTHR33048:SF47">
    <property type="entry name" value="INTEGRAL MEMBRANE PROTEIN-RELATED"/>
    <property type="match status" value="1"/>
</dbReference>
<evidence type="ECO:0000313" key="10">
    <source>
        <dbReference type="Proteomes" id="UP000244855"/>
    </source>
</evidence>
<evidence type="ECO:0000259" key="8">
    <source>
        <dbReference type="Pfam" id="PF20684"/>
    </source>
</evidence>
<dbReference type="EMBL" id="KZ805350">
    <property type="protein sequence ID" value="PVI01884.1"/>
    <property type="molecule type" value="Genomic_DNA"/>
</dbReference>
<keyword evidence="3 7" id="KW-1133">Transmembrane helix</keyword>
<evidence type="ECO:0000256" key="2">
    <source>
        <dbReference type="ARBA" id="ARBA00022692"/>
    </source>
</evidence>
<accession>A0A2V1DX48</accession>
<proteinExistence type="inferred from homology"/>
<dbReference type="InterPro" id="IPR052337">
    <property type="entry name" value="SAT4-like"/>
</dbReference>
<evidence type="ECO:0000256" key="7">
    <source>
        <dbReference type="SAM" id="Phobius"/>
    </source>
</evidence>
<dbReference type="GO" id="GO:0016020">
    <property type="term" value="C:membrane"/>
    <property type="evidence" value="ECO:0007669"/>
    <property type="project" value="UniProtKB-SubCell"/>
</dbReference>
<comment type="subcellular location">
    <subcellularLocation>
        <location evidence="1">Membrane</location>
        <topology evidence="1">Multi-pass membrane protein</topology>
    </subcellularLocation>
</comment>
<sequence length="266" mass="30495">MDKTPGKMYALAVLFGTLPVVAVFLRFYVRYEKGARIMWDDWAILVALIKTALGGLGQHMRVEGNHHVYDAKTRWDEKCSTYVIWQSNYPDISYRFHKTLGSPALSADICWAKGWMIAFTFANIFECNPGDTLWDKKPWGSKFDCVKLEDLYISQAYIDVVTDFLIIILPIPIGKLDQQTLVKVSKPLDKENLPVHVKHCFEYIRNHLTCHVDLTLEPFVPALNSSKIWGVKHTCRDFQKVNKWAKMVRNTDSEGIGSIPDINTPK</sequence>
<protein>
    <recommendedName>
        <fullName evidence="8">Rhodopsin domain-containing protein</fullName>
    </recommendedName>
</protein>
<dbReference type="Pfam" id="PF20684">
    <property type="entry name" value="Fung_rhodopsin"/>
    <property type="match status" value="1"/>
</dbReference>
<dbReference type="PANTHER" id="PTHR33048">
    <property type="entry name" value="PTH11-LIKE INTEGRAL MEMBRANE PROTEIN (AFU_ORTHOLOGUE AFUA_5G11245)"/>
    <property type="match status" value="1"/>
</dbReference>
<evidence type="ECO:0000256" key="4">
    <source>
        <dbReference type="ARBA" id="ARBA00023136"/>
    </source>
</evidence>
<dbReference type="InterPro" id="IPR049326">
    <property type="entry name" value="Rhodopsin_dom_fungi"/>
</dbReference>
<dbReference type="STRING" id="97972.A0A2V1DX48"/>
<gene>
    <name evidence="9" type="ORF">DM02DRAFT_627214</name>
</gene>
<feature type="domain" description="Rhodopsin" evidence="8">
    <location>
        <begin position="113"/>
        <end position="172"/>
    </location>
</feature>
<reference evidence="9 10" key="1">
    <citation type="journal article" date="2018" name="Sci. Rep.">
        <title>Comparative genomics provides insights into the lifestyle and reveals functional heterogeneity of dark septate endophytic fungi.</title>
        <authorList>
            <person name="Knapp D.G."/>
            <person name="Nemeth J.B."/>
            <person name="Barry K."/>
            <person name="Hainaut M."/>
            <person name="Henrissat B."/>
            <person name="Johnson J."/>
            <person name="Kuo A."/>
            <person name="Lim J.H.P."/>
            <person name="Lipzen A."/>
            <person name="Nolan M."/>
            <person name="Ohm R.A."/>
            <person name="Tamas L."/>
            <person name="Grigoriev I.V."/>
            <person name="Spatafora J.W."/>
            <person name="Nagy L.G."/>
            <person name="Kovacs G.M."/>
        </authorList>
    </citation>
    <scope>NUCLEOTIDE SEQUENCE [LARGE SCALE GENOMIC DNA]</scope>
    <source>
        <strain evidence="9 10">DSE2036</strain>
    </source>
</reference>
<evidence type="ECO:0000256" key="1">
    <source>
        <dbReference type="ARBA" id="ARBA00004141"/>
    </source>
</evidence>
<keyword evidence="2 7" id="KW-0812">Transmembrane</keyword>
<dbReference type="AlphaFoldDB" id="A0A2V1DX48"/>
<dbReference type="OrthoDB" id="3893554at2759"/>